<name>A0A9D1ZVN1_9FIRM</name>
<dbReference type="PROSITE" id="PS51197">
    <property type="entry name" value="HTH_RRF2_2"/>
    <property type="match status" value="1"/>
</dbReference>
<dbReference type="InterPro" id="IPR036388">
    <property type="entry name" value="WH-like_DNA-bd_sf"/>
</dbReference>
<dbReference type="PANTHER" id="PTHR33221">
    <property type="entry name" value="WINGED HELIX-TURN-HELIX TRANSCRIPTIONAL REGULATOR, RRF2 FAMILY"/>
    <property type="match status" value="1"/>
</dbReference>
<organism evidence="2 3">
    <name type="scientific">Candidatus Borkfalkia excrementigallinarum</name>
    <dbReference type="NCBI Taxonomy" id="2838506"/>
    <lineage>
        <taxon>Bacteria</taxon>
        <taxon>Bacillati</taxon>
        <taxon>Bacillota</taxon>
        <taxon>Clostridia</taxon>
        <taxon>Christensenellales</taxon>
        <taxon>Christensenellaceae</taxon>
        <taxon>Candidatus Borkfalkia</taxon>
    </lineage>
</organism>
<dbReference type="GO" id="GO:0003677">
    <property type="term" value="F:DNA binding"/>
    <property type="evidence" value="ECO:0007669"/>
    <property type="project" value="UniProtKB-KW"/>
</dbReference>
<proteinExistence type="predicted"/>
<dbReference type="EMBL" id="DXCQ01000012">
    <property type="protein sequence ID" value="HIY96266.1"/>
    <property type="molecule type" value="Genomic_DNA"/>
</dbReference>
<dbReference type="PANTHER" id="PTHR33221:SF5">
    <property type="entry name" value="HTH-TYPE TRANSCRIPTIONAL REGULATOR ISCR"/>
    <property type="match status" value="1"/>
</dbReference>
<protein>
    <submittedName>
        <fullName evidence="2">Rrf2 family transcriptional regulator</fullName>
    </submittedName>
</protein>
<accession>A0A9D1ZVN1</accession>
<gene>
    <name evidence="2" type="ORF">H9729_01105</name>
</gene>
<dbReference type="NCBIfam" id="TIGR00738">
    <property type="entry name" value="rrf2_super"/>
    <property type="match status" value="1"/>
</dbReference>
<dbReference type="InterPro" id="IPR000944">
    <property type="entry name" value="Tscrpt_reg_Rrf2"/>
</dbReference>
<evidence type="ECO:0000313" key="3">
    <source>
        <dbReference type="Proteomes" id="UP000886750"/>
    </source>
</evidence>
<evidence type="ECO:0000256" key="1">
    <source>
        <dbReference type="ARBA" id="ARBA00023125"/>
    </source>
</evidence>
<evidence type="ECO:0000313" key="2">
    <source>
        <dbReference type="EMBL" id="HIY96266.1"/>
    </source>
</evidence>
<comment type="caution">
    <text evidence="2">The sequence shown here is derived from an EMBL/GenBank/DDBJ whole genome shotgun (WGS) entry which is preliminary data.</text>
</comment>
<keyword evidence="1" id="KW-0238">DNA-binding</keyword>
<dbReference type="Proteomes" id="UP000886750">
    <property type="component" value="Unassembled WGS sequence"/>
</dbReference>
<dbReference type="GO" id="GO:0005829">
    <property type="term" value="C:cytosol"/>
    <property type="evidence" value="ECO:0007669"/>
    <property type="project" value="TreeGrafter"/>
</dbReference>
<dbReference type="Gene3D" id="1.10.10.10">
    <property type="entry name" value="Winged helix-like DNA-binding domain superfamily/Winged helix DNA-binding domain"/>
    <property type="match status" value="1"/>
</dbReference>
<dbReference type="AlphaFoldDB" id="A0A9D1ZVN1"/>
<dbReference type="SUPFAM" id="SSF46785">
    <property type="entry name" value="Winged helix' DNA-binding domain"/>
    <property type="match status" value="1"/>
</dbReference>
<dbReference type="PROSITE" id="PS01332">
    <property type="entry name" value="HTH_RRF2_1"/>
    <property type="match status" value="1"/>
</dbReference>
<reference evidence="2" key="2">
    <citation type="submission" date="2021-04" db="EMBL/GenBank/DDBJ databases">
        <authorList>
            <person name="Gilroy R."/>
        </authorList>
    </citation>
    <scope>NUCLEOTIDE SEQUENCE</scope>
    <source>
        <strain evidence="2">1345</strain>
    </source>
</reference>
<dbReference type="InterPro" id="IPR036390">
    <property type="entry name" value="WH_DNA-bd_sf"/>
</dbReference>
<dbReference type="Pfam" id="PF02082">
    <property type="entry name" value="Rrf2"/>
    <property type="match status" value="1"/>
</dbReference>
<sequence>MRLSSKSQYGLKACFILAQNYPERCVSASVLEKEIAVSSKYIEKIMRMLSGQGIVSAERGVSGGYRLTRAPEEITIGDVARALEDNMEIADCITSTCEKCATGAVWRKLYAGINAVLDSMTLQSMLDDHSEIGVCKCNSADREHRAAGDAACGCGEQCGCA</sequence>
<reference evidence="2" key="1">
    <citation type="journal article" date="2021" name="PeerJ">
        <title>Extensive microbial diversity within the chicken gut microbiome revealed by metagenomics and culture.</title>
        <authorList>
            <person name="Gilroy R."/>
            <person name="Ravi A."/>
            <person name="Getino M."/>
            <person name="Pursley I."/>
            <person name="Horton D.L."/>
            <person name="Alikhan N.F."/>
            <person name="Baker D."/>
            <person name="Gharbi K."/>
            <person name="Hall N."/>
            <person name="Watson M."/>
            <person name="Adriaenssens E.M."/>
            <person name="Foster-Nyarko E."/>
            <person name="Jarju S."/>
            <person name="Secka A."/>
            <person name="Antonio M."/>
            <person name="Oren A."/>
            <person name="Chaudhuri R.R."/>
            <person name="La Ragione R."/>
            <person name="Hildebrand F."/>
            <person name="Pallen M.J."/>
        </authorList>
    </citation>
    <scope>NUCLEOTIDE SEQUENCE</scope>
    <source>
        <strain evidence="2">1345</strain>
    </source>
</reference>
<dbReference type="GO" id="GO:0003700">
    <property type="term" value="F:DNA-binding transcription factor activity"/>
    <property type="evidence" value="ECO:0007669"/>
    <property type="project" value="TreeGrafter"/>
</dbReference>
<dbReference type="InterPro" id="IPR030489">
    <property type="entry name" value="TR_Rrf2-type_CS"/>
</dbReference>